<sequence>MNETSRKAGIGNGGADGSPNFRVHRPDIWVTFIVLSICAALYLRTFWFDSVPDSLAQNVQPPTFPRLVLGVIAAISLLIPFEYHRKLKSGIDLDEERAEPLKPIVLITAGLLLALVAAMPLLGALPALVLVTAALPLLWGERRWKLLIPFIVIFPLAVLFLFSEVLQVTFPRGLFGDLLR</sequence>
<name>Q2CJA7_OCEGH</name>
<dbReference type="AlphaFoldDB" id="Q2CJA7"/>
<evidence type="ECO:0000313" key="3">
    <source>
        <dbReference type="EMBL" id="EAR52693.1"/>
    </source>
</evidence>
<keyword evidence="1" id="KW-0472">Membrane</keyword>
<proteinExistence type="predicted"/>
<dbReference type="EMBL" id="AAOT01000002">
    <property type="protein sequence ID" value="EAR52693.1"/>
    <property type="molecule type" value="Genomic_DNA"/>
</dbReference>
<gene>
    <name evidence="3" type="ORF">OG2516_00664</name>
</gene>
<reference evidence="3 4" key="1">
    <citation type="journal article" date="2010" name="J. Bacteriol.">
        <title>Genome sequences of Oceanicola granulosus HTCC2516(T) and Oceanicola batsensis HTCC2597(TDelta).</title>
        <authorList>
            <person name="Thrash J.C."/>
            <person name="Cho J.C."/>
            <person name="Vergin K.L."/>
            <person name="Giovannoni S.J."/>
        </authorList>
    </citation>
    <scope>NUCLEOTIDE SEQUENCE [LARGE SCALE GENOMIC DNA]</scope>
    <source>
        <strain evidence="4">ATCC BAA-861 / DSM 15982 / KCTC 12143 / HTCC2516</strain>
    </source>
</reference>
<protein>
    <recommendedName>
        <fullName evidence="2">DUF1468 domain-containing protein</fullName>
    </recommendedName>
</protein>
<dbReference type="Proteomes" id="UP000003635">
    <property type="component" value="Unassembled WGS sequence"/>
</dbReference>
<keyword evidence="1" id="KW-0812">Transmembrane</keyword>
<feature type="transmembrane region" description="Helical" evidence="1">
    <location>
        <begin position="67"/>
        <end position="83"/>
    </location>
</feature>
<feature type="transmembrane region" description="Helical" evidence="1">
    <location>
        <begin position="147"/>
        <end position="170"/>
    </location>
</feature>
<evidence type="ECO:0000256" key="1">
    <source>
        <dbReference type="SAM" id="Phobius"/>
    </source>
</evidence>
<feature type="transmembrane region" description="Helical" evidence="1">
    <location>
        <begin position="104"/>
        <end position="135"/>
    </location>
</feature>
<feature type="domain" description="DUF1468" evidence="2">
    <location>
        <begin position="30"/>
        <end position="171"/>
    </location>
</feature>
<dbReference type="InterPro" id="IPR009936">
    <property type="entry name" value="DUF1468"/>
</dbReference>
<accession>Q2CJA7</accession>
<keyword evidence="1" id="KW-1133">Transmembrane helix</keyword>
<organism evidence="3 4">
    <name type="scientific">Oceanicola granulosus (strain ATCC BAA-861 / DSM 15982 / KCTC 12143 / HTCC2516)</name>
    <dbReference type="NCBI Taxonomy" id="314256"/>
    <lineage>
        <taxon>Bacteria</taxon>
        <taxon>Pseudomonadati</taxon>
        <taxon>Pseudomonadota</taxon>
        <taxon>Alphaproteobacteria</taxon>
        <taxon>Rhodobacterales</taxon>
        <taxon>Roseobacteraceae</taxon>
        <taxon>Oceanicola</taxon>
    </lineage>
</organism>
<dbReference type="HOGENOM" id="CLU_1694162_0_0_5"/>
<keyword evidence="4" id="KW-1185">Reference proteome</keyword>
<dbReference type="eggNOG" id="ENOG5033IF1">
    <property type="taxonomic scope" value="Bacteria"/>
</dbReference>
<dbReference type="STRING" id="314256.OG2516_00664"/>
<dbReference type="Pfam" id="PF07331">
    <property type="entry name" value="TctB"/>
    <property type="match status" value="1"/>
</dbReference>
<evidence type="ECO:0000313" key="4">
    <source>
        <dbReference type="Proteomes" id="UP000003635"/>
    </source>
</evidence>
<dbReference type="RefSeq" id="WP_007253665.1">
    <property type="nucleotide sequence ID" value="NZ_CH724107.1"/>
</dbReference>
<evidence type="ECO:0000259" key="2">
    <source>
        <dbReference type="Pfam" id="PF07331"/>
    </source>
</evidence>
<feature type="transmembrane region" description="Helical" evidence="1">
    <location>
        <begin position="28"/>
        <end position="47"/>
    </location>
</feature>
<comment type="caution">
    <text evidence="3">The sequence shown here is derived from an EMBL/GenBank/DDBJ whole genome shotgun (WGS) entry which is preliminary data.</text>
</comment>
<dbReference type="OrthoDB" id="7861928at2"/>